<keyword evidence="1" id="KW-0812">Transmembrane</keyword>
<feature type="transmembrane region" description="Helical" evidence="1">
    <location>
        <begin position="54"/>
        <end position="78"/>
    </location>
</feature>
<accession>A0ABT9QG57</accession>
<dbReference type="InterPro" id="IPR012867">
    <property type="entry name" value="DUF1648"/>
</dbReference>
<evidence type="ECO:0000259" key="2">
    <source>
        <dbReference type="Pfam" id="PF07853"/>
    </source>
</evidence>
<evidence type="ECO:0000313" key="4">
    <source>
        <dbReference type="Proteomes" id="UP001225356"/>
    </source>
</evidence>
<feature type="transmembrane region" description="Helical" evidence="1">
    <location>
        <begin position="182"/>
        <end position="204"/>
    </location>
</feature>
<dbReference type="Proteomes" id="UP001225356">
    <property type="component" value="Unassembled WGS sequence"/>
</dbReference>
<keyword evidence="1" id="KW-1133">Transmembrane helix</keyword>
<dbReference type="RefSeq" id="WP_307560806.1">
    <property type="nucleotide sequence ID" value="NZ_JAUSQU010000001.1"/>
</dbReference>
<dbReference type="EMBL" id="JAUSQU010000001">
    <property type="protein sequence ID" value="MDP9845283.1"/>
    <property type="molecule type" value="Genomic_DNA"/>
</dbReference>
<proteinExistence type="predicted"/>
<feature type="domain" description="DUF1648" evidence="2">
    <location>
        <begin position="18"/>
        <end position="60"/>
    </location>
</feature>
<organism evidence="3 4">
    <name type="scientific">Streptosporangium lutulentum</name>
    <dbReference type="NCBI Taxonomy" id="1461250"/>
    <lineage>
        <taxon>Bacteria</taxon>
        <taxon>Bacillati</taxon>
        <taxon>Actinomycetota</taxon>
        <taxon>Actinomycetes</taxon>
        <taxon>Streptosporangiales</taxon>
        <taxon>Streptosporangiaceae</taxon>
        <taxon>Streptosporangium</taxon>
    </lineage>
</organism>
<dbReference type="Pfam" id="PF07853">
    <property type="entry name" value="DUF1648"/>
    <property type="match status" value="1"/>
</dbReference>
<feature type="transmembrane region" description="Helical" evidence="1">
    <location>
        <begin position="210"/>
        <end position="230"/>
    </location>
</feature>
<protein>
    <recommendedName>
        <fullName evidence="2">DUF1648 domain-containing protein</fullName>
    </recommendedName>
</protein>
<keyword evidence="1" id="KW-0472">Membrane</keyword>
<reference evidence="3 4" key="1">
    <citation type="submission" date="2023-07" db="EMBL/GenBank/DDBJ databases">
        <title>Sequencing the genomes of 1000 actinobacteria strains.</title>
        <authorList>
            <person name="Klenk H.-P."/>
        </authorList>
    </citation>
    <scope>NUCLEOTIDE SEQUENCE [LARGE SCALE GENOMIC DNA]</scope>
    <source>
        <strain evidence="3 4">DSM 46740</strain>
    </source>
</reference>
<name>A0ABT9QG57_9ACTN</name>
<sequence>MGLRGRFLSVAIGWFALLTAVLVAVPLALRDRLPEPMASHWGASGAPDGSMSFVTLLTLQVSMWVLIGGGACVVALRVPGVLRQRPRRMGLGALLCGLGLFLVVLQLVTLTANLDVPAWPQAGHLSWGVLSAVAAMLLGGWLGALAARPGPDERPRSGDTATETIRLRPGQRAVWLSTARNVWLTGIGVSLLTVGAGFLVVILLGGKDMLWSPTVIMALAGVLTLTFGSVRARVTEDGLRISYGPLRQPRRHIPITRVRRAWSEERFPSTVGGWGIRGLPGAATIMIRGGDCLVVEYVSGGRLAISVDDAERGAALLNTLAGKAPAGAGAGSS</sequence>
<evidence type="ECO:0000256" key="1">
    <source>
        <dbReference type="SAM" id="Phobius"/>
    </source>
</evidence>
<feature type="transmembrane region" description="Helical" evidence="1">
    <location>
        <begin position="90"/>
        <end position="112"/>
    </location>
</feature>
<feature type="transmembrane region" description="Helical" evidence="1">
    <location>
        <begin position="124"/>
        <end position="147"/>
    </location>
</feature>
<comment type="caution">
    <text evidence="3">The sequence shown here is derived from an EMBL/GenBank/DDBJ whole genome shotgun (WGS) entry which is preliminary data.</text>
</comment>
<keyword evidence="4" id="KW-1185">Reference proteome</keyword>
<gene>
    <name evidence="3" type="ORF">J2853_004494</name>
</gene>
<evidence type="ECO:0000313" key="3">
    <source>
        <dbReference type="EMBL" id="MDP9845283.1"/>
    </source>
</evidence>